<reference evidence="1 2" key="1">
    <citation type="submission" date="2020-06" db="EMBL/GenBank/DDBJ databases">
        <title>Description of novel acetic acid bacteria.</title>
        <authorList>
            <person name="Sombolestani A."/>
        </authorList>
    </citation>
    <scope>NUCLEOTIDE SEQUENCE [LARGE SCALE GENOMIC DNA]</scope>
    <source>
        <strain evidence="1 2">LMG 31431</strain>
    </source>
</reference>
<dbReference type="AlphaFoldDB" id="A0A7Y7M656"/>
<dbReference type="Proteomes" id="UP000534870">
    <property type="component" value="Unassembled WGS sequence"/>
</dbReference>
<feature type="non-terminal residue" evidence="1">
    <location>
        <position position="54"/>
    </location>
</feature>
<gene>
    <name evidence="1" type="ORF">HUK84_04060</name>
</gene>
<accession>A0A7Y7M656</accession>
<evidence type="ECO:0000313" key="1">
    <source>
        <dbReference type="EMBL" id="NVN10331.1"/>
    </source>
</evidence>
<sequence length="54" mass="6139">MDLARIPLDEMVDGRGGVRPHWRRLLGTISDLGHRELLERGRQIARALHDQTGP</sequence>
<evidence type="ECO:0000313" key="2">
    <source>
        <dbReference type="Proteomes" id="UP000534870"/>
    </source>
</evidence>
<dbReference type="EMBL" id="JABXXP010000031">
    <property type="protein sequence ID" value="NVN10331.1"/>
    <property type="molecule type" value="Genomic_DNA"/>
</dbReference>
<protein>
    <submittedName>
        <fullName evidence="1">Uncharacterized protein</fullName>
    </submittedName>
</protein>
<comment type="caution">
    <text evidence="1">The sequence shown here is derived from an EMBL/GenBank/DDBJ whole genome shotgun (WGS) entry which is preliminary data.</text>
</comment>
<name>A0A7Y7M656_9PROT</name>
<organism evidence="1 2">
    <name type="scientific">Nguyenibacter vanlangensis</name>
    <dbReference type="NCBI Taxonomy" id="1216886"/>
    <lineage>
        <taxon>Bacteria</taxon>
        <taxon>Pseudomonadati</taxon>
        <taxon>Pseudomonadota</taxon>
        <taxon>Alphaproteobacteria</taxon>
        <taxon>Acetobacterales</taxon>
        <taxon>Acetobacteraceae</taxon>
        <taxon>Nguyenibacter</taxon>
    </lineage>
</organism>
<proteinExistence type="predicted"/>